<dbReference type="GO" id="GO:0016423">
    <property type="term" value="F:tRNA (guanine) methyltransferase activity"/>
    <property type="evidence" value="ECO:0007669"/>
    <property type="project" value="TreeGrafter"/>
</dbReference>
<evidence type="ECO:0000256" key="1">
    <source>
        <dbReference type="SAM" id="Phobius"/>
    </source>
</evidence>
<keyword evidence="1" id="KW-0812">Transmembrane</keyword>
<protein>
    <recommendedName>
        <fullName evidence="4">tRNA/rRNA methyltransferase SpoU type domain-containing protein</fullName>
    </recommendedName>
</protein>
<name>A0A9W8Y0Z1_9PLEO</name>
<dbReference type="InterPro" id="IPR029028">
    <property type="entry name" value="Alpha/beta_knot_MTases"/>
</dbReference>
<dbReference type="Gene3D" id="3.40.1280.10">
    <property type="match status" value="1"/>
</dbReference>
<accession>A0A9W8Y0Z1</accession>
<comment type="caution">
    <text evidence="2">The sequence shown here is derived from an EMBL/GenBank/DDBJ whole genome shotgun (WGS) entry which is preliminary data.</text>
</comment>
<dbReference type="OrthoDB" id="241340at2759"/>
<dbReference type="InterPro" id="IPR045330">
    <property type="entry name" value="TRM3/TARBP1"/>
</dbReference>
<dbReference type="SUPFAM" id="SSF75217">
    <property type="entry name" value="alpha/beta knot"/>
    <property type="match status" value="1"/>
</dbReference>
<keyword evidence="3" id="KW-1185">Reference proteome</keyword>
<proteinExistence type="predicted"/>
<feature type="transmembrane region" description="Helical" evidence="1">
    <location>
        <begin position="1298"/>
        <end position="1326"/>
    </location>
</feature>
<dbReference type="PANTHER" id="PTHR12029:SF11">
    <property type="entry name" value="METHYLTRANSFERASE TARBP1-RELATED"/>
    <property type="match status" value="1"/>
</dbReference>
<evidence type="ECO:0000313" key="2">
    <source>
        <dbReference type="EMBL" id="KAJ4362514.1"/>
    </source>
</evidence>
<gene>
    <name evidence="2" type="ORF">N0V83_010608</name>
</gene>
<dbReference type="InterPro" id="IPR016024">
    <property type="entry name" value="ARM-type_fold"/>
</dbReference>
<dbReference type="PANTHER" id="PTHR12029">
    <property type="entry name" value="RNA METHYLTRANSFERASE"/>
    <property type="match status" value="1"/>
</dbReference>
<sequence length="1334" mass="148904">MDGVLSFLDEGTRKAAFEHHLASLDTTTSLDLDALRVCIRLLPPVSLEDVDNYSQYSEALRKAQSQAQNFSPQEKIWDLILSKLLQEHNPGILYKIAEICLGNTFIAAAEIYHRIYDALEIILAELRRGTISDEHELLLQENLACKAEAYLGFLKCSFWLPRYQQHLISPNSIEILSRFIGKDGLDRAAQDALSALFALLRSGGPIVVAYQENLLTPWAKYEPTVRRLVLNGSIIDQSFWDEIKGLGSEYFTSNSSHIFRTWFQWISQAAVDGVDLKCLHDDLYWSRLQFGLLKGFADQRKYCLGIIRQSLLATHRDVCTPTLDFHVADRKSYLAAYEQFSVLFETIVLDRYQNQVQACLPELTRLLSSQSKISPTMATTLLAAALDSKIQEGIRKTIGNWYITYIIEGEGECRKHVSFLVEGFLPWATEGNLFTSTLSSIRSTTTCTHGSAIVDVIARFVSKSPDIGPPTVTIGADTSKTGSVYSSRRAVILGVIRFILNAGGRIFQPAILYLMEGLIKGLQACSEGPPLLHGLNAAEINDVLRLSRLTGLPEISSGLQSFYCRQLCDLIAPDWRESNLAGCSILNDRVLELEKSTDETGSLLTVQTTPNKIPSLRGFLEQLDASKHHSIQGEAYAPALKNLVDQLDQAALSAVDHDELYAILNAFWEEAERRDFGRSVAIHLPPLLFHPICIQICDAHNIEPQAKEVSLKHLLSKAMKRLQALAKGRAYVLSVLVKSLRKAAFYSPSALRILPFEDFIIDYLNDPPSVKSEFLFELAAAEKLQELIPHRTYSSYYGQREWHAYAALIDMLQRFPEEQLDVAKRILNRLLEPWRAQQPPILIKSKWKDTFQLQAMLLLSDFCVVESEAKPYLEWFMHALVLEPWPRYRFLLEWILARIFIRFPGNASRILTGLETMDDSNPIYTASLMKLGLLVAPSESEDFGVKLATHLNYYSASPKVQIRHEANFAFPMVFDLAEEKAWTSITNNLAFRSLNAFIRRLDKFNASPWTIRTLKLDAAHDFTLVKIFQGQYLSIESPETEKVAYEDFISLQEEDKIFSINAPLTRIQLGTSSKAQIVDTASVTKPALSSTTRQPPSTNVAFLQTKSGFELNSLHPAGGPPSTQNRRPASVILVASLIDNPTNLGGLSRISESFGLEALYISDVKKIGHSDFKATSVTSEKHLPIRELKIPGVPEFLLEAKRKGYEVVGIEQTDRSGVLGNGEIDQSKKDLGTLPQKFAVEVVVVVLVETRVEVAVVLTVDVLIETRVEVAVVLTVDVLIETRVEVAVVLTVDVLYDVVTLVVVLVGISFAATAAVDVLVFVRVLVTGAGVDVL</sequence>
<dbReference type="EMBL" id="JAPEUY010000021">
    <property type="protein sequence ID" value="KAJ4362514.1"/>
    <property type="molecule type" value="Genomic_DNA"/>
</dbReference>
<evidence type="ECO:0008006" key="4">
    <source>
        <dbReference type="Google" id="ProtNLM"/>
    </source>
</evidence>
<dbReference type="SUPFAM" id="SSF48371">
    <property type="entry name" value="ARM repeat"/>
    <property type="match status" value="1"/>
</dbReference>
<dbReference type="GO" id="GO:0030488">
    <property type="term" value="P:tRNA methylation"/>
    <property type="evidence" value="ECO:0007669"/>
    <property type="project" value="TreeGrafter"/>
</dbReference>
<organism evidence="2 3">
    <name type="scientific">Neocucurbitaria cava</name>
    <dbReference type="NCBI Taxonomy" id="798079"/>
    <lineage>
        <taxon>Eukaryota</taxon>
        <taxon>Fungi</taxon>
        <taxon>Dikarya</taxon>
        <taxon>Ascomycota</taxon>
        <taxon>Pezizomycotina</taxon>
        <taxon>Dothideomycetes</taxon>
        <taxon>Pleosporomycetidae</taxon>
        <taxon>Pleosporales</taxon>
        <taxon>Pleosporineae</taxon>
        <taxon>Cucurbitariaceae</taxon>
        <taxon>Neocucurbitaria</taxon>
    </lineage>
</organism>
<dbReference type="Proteomes" id="UP001140560">
    <property type="component" value="Unassembled WGS sequence"/>
</dbReference>
<reference evidence="2" key="1">
    <citation type="submission" date="2022-10" db="EMBL/GenBank/DDBJ databases">
        <title>Tapping the CABI collections for fungal endophytes: first genome assemblies for Collariella, Neodidymelliopsis, Ascochyta clinopodiicola, Didymella pomorum, Didymosphaeria variabile, Neocosmospora piperis and Neocucurbitaria cava.</title>
        <authorList>
            <person name="Hill R."/>
        </authorList>
    </citation>
    <scope>NUCLEOTIDE SEQUENCE</scope>
    <source>
        <strain evidence="2">IMI 356814</strain>
    </source>
</reference>
<evidence type="ECO:0000313" key="3">
    <source>
        <dbReference type="Proteomes" id="UP001140560"/>
    </source>
</evidence>
<keyword evidence="1" id="KW-1133">Transmembrane helix</keyword>
<dbReference type="InterPro" id="IPR029026">
    <property type="entry name" value="tRNA_m1G_MTases_N"/>
</dbReference>
<keyword evidence="1" id="KW-0472">Membrane</keyword>